<name>A0A654BTM2_BACMY</name>
<dbReference type="Gene3D" id="3.30.530.20">
    <property type="match status" value="1"/>
</dbReference>
<dbReference type="SUPFAM" id="SSF55961">
    <property type="entry name" value="Bet v1-like"/>
    <property type="match status" value="1"/>
</dbReference>
<protein>
    <recommendedName>
        <fullName evidence="3">ATPase</fullName>
    </recommendedName>
</protein>
<dbReference type="AlphaFoldDB" id="A0A654BTM2"/>
<evidence type="ECO:0000313" key="2">
    <source>
        <dbReference type="Proteomes" id="UP000437562"/>
    </source>
</evidence>
<sequence>MSNNTMVSRVENDRVLVLERVFDAPRDLVFSMFKEPEHLKQWWGPRAGKFPHALSTSVREAFGTTV</sequence>
<evidence type="ECO:0008006" key="3">
    <source>
        <dbReference type="Google" id="ProtNLM"/>
    </source>
</evidence>
<dbReference type="Proteomes" id="UP000437562">
    <property type="component" value="Unassembled WGS sequence"/>
</dbReference>
<dbReference type="InterPro" id="IPR023393">
    <property type="entry name" value="START-like_dom_sf"/>
</dbReference>
<dbReference type="EMBL" id="CABWMC010000032">
    <property type="protein sequence ID" value="VXC82526.1"/>
    <property type="molecule type" value="Genomic_DNA"/>
</dbReference>
<reference evidence="1 2" key="1">
    <citation type="submission" date="2019-10" db="EMBL/GenBank/DDBJ databases">
        <authorList>
            <person name="Karimi E."/>
        </authorList>
    </citation>
    <scope>NUCLEOTIDE SEQUENCE [LARGE SCALE GENOMIC DNA]</scope>
    <source>
        <strain evidence="1">Bacillus sp. 71</strain>
    </source>
</reference>
<proteinExistence type="predicted"/>
<accession>A0A654BTM2</accession>
<gene>
    <name evidence="1" type="ORF">BACI71_70628</name>
</gene>
<organism evidence="1 2">
    <name type="scientific">Bacillus mycoides</name>
    <dbReference type="NCBI Taxonomy" id="1405"/>
    <lineage>
        <taxon>Bacteria</taxon>
        <taxon>Bacillati</taxon>
        <taxon>Bacillota</taxon>
        <taxon>Bacilli</taxon>
        <taxon>Bacillales</taxon>
        <taxon>Bacillaceae</taxon>
        <taxon>Bacillus</taxon>
        <taxon>Bacillus cereus group</taxon>
    </lineage>
</organism>
<evidence type="ECO:0000313" key="1">
    <source>
        <dbReference type="EMBL" id="VXC82526.1"/>
    </source>
</evidence>